<feature type="transmembrane region" description="Helical" evidence="8">
    <location>
        <begin position="218"/>
        <end position="238"/>
    </location>
</feature>
<feature type="transmembrane region" description="Helical" evidence="8">
    <location>
        <begin position="161"/>
        <end position="181"/>
    </location>
</feature>
<feature type="transmembrane region" description="Helical" evidence="8">
    <location>
        <begin position="312"/>
        <end position="332"/>
    </location>
</feature>
<dbReference type="RefSeq" id="WP_378211515.1">
    <property type="nucleotide sequence ID" value="NZ_JBHLZP010000521.1"/>
</dbReference>
<keyword evidence="5 8" id="KW-1133">Transmembrane helix</keyword>
<feature type="transmembrane region" description="Helical" evidence="8">
    <location>
        <begin position="27"/>
        <end position="48"/>
    </location>
</feature>
<dbReference type="PROSITE" id="PS50850">
    <property type="entry name" value="MFS"/>
    <property type="match status" value="1"/>
</dbReference>
<evidence type="ECO:0000256" key="7">
    <source>
        <dbReference type="SAM" id="MobiDB-lite"/>
    </source>
</evidence>
<evidence type="ECO:0000256" key="5">
    <source>
        <dbReference type="ARBA" id="ARBA00022989"/>
    </source>
</evidence>
<evidence type="ECO:0000256" key="3">
    <source>
        <dbReference type="ARBA" id="ARBA00022475"/>
    </source>
</evidence>
<keyword evidence="11" id="KW-1185">Reference proteome</keyword>
<evidence type="ECO:0000256" key="8">
    <source>
        <dbReference type="SAM" id="Phobius"/>
    </source>
</evidence>
<accession>A0ABV5YVR0</accession>
<dbReference type="EMBL" id="JBHLZP010000521">
    <property type="protein sequence ID" value="MFB9838477.1"/>
    <property type="molecule type" value="Genomic_DNA"/>
</dbReference>
<name>A0ABV5YVR0_9ACTN</name>
<dbReference type="Proteomes" id="UP001589627">
    <property type="component" value="Unassembled WGS sequence"/>
</dbReference>
<dbReference type="PANTHER" id="PTHR23517">
    <property type="entry name" value="RESISTANCE PROTEIN MDTM, PUTATIVE-RELATED-RELATED"/>
    <property type="match status" value="1"/>
</dbReference>
<proteinExistence type="predicted"/>
<dbReference type="PANTHER" id="PTHR23517:SF2">
    <property type="entry name" value="MULTIDRUG RESISTANCE PROTEIN MDTH"/>
    <property type="match status" value="1"/>
</dbReference>
<keyword evidence="2" id="KW-0813">Transport</keyword>
<comment type="caution">
    <text evidence="10">The sequence shown here is derived from an EMBL/GenBank/DDBJ whole genome shotgun (WGS) entry which is preliminary data.</text>
</comment>
<dbReference type="InterPro" id="IPR011701">
    <property type="entry name" value="MFS"/>
</dbReference>
<feature type="transmembrane region" description="Helical" evidence="8">
    <location>
        <begin position="187"/>
        <end position="206"/>
    </location>
</feature>
<evidence type="ECO:0000256" key="4">
    <source>
        <dbReference type="ARBA" id="ARBA00022692"/>
    </source>
</evidence>
<evidence type="ECO:0000259" key="9">
    <source>
        <dbReference type="PROSITE" id="PS50850"/>
    </source>
</evidence>
<evidence type="ECO:0000313" key="10">
    <source>
        <dbReference type="EMBL" id="MFB9838477.1"/>
    </source>
</evidence>
<evidence type="ECO:0000256" key="6">
    <source>
        <dbReference type="ARBA" id="ARBA00023136"/>
    </source>
</evidence>
<dbReference type="InterPro" id="IPR050171">
    <property type="entry name" value="MFS_Transporters"/>
</dbReference>
<dbReference type="InterPro" id="IPR036259">
    <property type="entry name" value="MFS_trans_sf"/>
</dbReference>
<feature type="region of interest" description="Disordered" evidence="7">
    <location>
        <begin position="339"/>
        <end position="364"/>
    </location>
</feature>
<keyword evidence="4 8" id="KW-0812">Transmembrane</keyword>
<feature type="domain" description="Major facilitator superfamily (MFS) profile" evidence="9">
    <location>
        <begin position="1"/>
        <end position="336"/>
    </location>
</feature>
<comment type="subcellular location">
    <subcellularLocation>
        <location evidence="1">Cell membrane</location>
        <topology evidence="1">Multi-pass membrane protein</topology>
    </subcellularLocation>
</comment>
<sequence>PAAGALIDRIGARRVLVSTYVLRALGFAAYPLVHGFPGLVLVAAVIAVGDRAYYPAFASQAAALGEGPARDRLYGLAATARNVGFGLGGLLSAGAVSLAGHSGFAFVASANAVSFLVAGSLVLGGTAVPPDQVERVPRVRGGYRRVLADRPFMRLVGAEQAFTLAHAILPVALPVYAVSVLGVPPGLLGLLYTLNTALLAVGQLLVRWLQRNARRTHALALGGAVFALSCGAYALVALVPGGSAHNGALVAATLVYTLGELLHTVPSSALAASAAPAALRGRYLTLHQFTWAVSAVIAPAGFSALLDTAPPLLWSLLGLILVLAALTVVRLAGRLPAAAVSPPPAAGGRSRTGQAASGAGERSP</sequence>
<organism evidence="10 11">
    <name type="scientific">Actinoallomurus acaciae</name>
    <dbReference type="NCBI Taxonomy" id="502577"/>
    <lineage>
        <taxon>Bacteria</taxon>
        <taxon>Bacillati</taxon>
        <taxon>Actinomycetota</taxon>
        <taxon>Actinomycetes</taxon>
        <taxon>Streptosporangiales</taxon>
        <taxon>Thermomonosporaceae</taxon>
        <taxon>Actinoallomurus</taxon>
    </lineage>
</organism>
<keyword evidence="6 8" id="KW-0472">Membrane</keyword>
<evidence type="ECO:0000313" key="11">
    <source>
        <dbReference type="Proteomes" id="UP001589627"/>
    </source>
</evidence>
<dbReference type="Pfam" id="PF07690">
    <property type="entry name" value="MFS_1"/>
    <property type="match status" value="1"/>
</dbReference>
<reference evidence="10 11" key="1">
    <citation type="submission" date="2024-09" db="EMBL/GenBank/DDBJ databases">
        <authorList>
            <person name="Sun Q."/>
            <person name="Mori K."/>
        </authorList>
    </citation>
    <scope>NUCLEOTIDE SEQUENCE [LARGE SCALE GENOMIC DNA]</scope>
    <source>
        <strain evidence="10 11">TBRC 0563</strain>
    </source>
</reference>
<feature type="transmembrane region" description="Helical" evidence="8">
    <location>
        <begin position="283"/>
        <end position="306"/>
    </location>
</feature>
<keyword evidence="3" id="KW-1003">Cell membrane</keyword>
<evidence type="ECO:0000256" key="1">
    <source>
        <dbReference type="ARBA" id="ARBA00004651"/>
    </source>
</evidence>
<dbReference type="Gene3D" id="1.20.1250.20">
    <property type="entry name" value="MFS general substrate transporter like domains"/>
    <property type="match status" value="1"/>
</dbReference>
<feature type="transmembrane region" description="Helical" evidence="8">
    <location>
        <begin position="244"/>
        <end position="262"/>
    </location>
</feature>
<protein>
    <submittedName>
        <fullName evidence="10">MFS transporter</fullName>
    </submittedName>
</protein>
<evidence type="ECO:0000256" key="2">
    <source>
        <dbReference type="ARBA" id="ARBA00022448"/>
    </source>
</evidence>
<dbReference type="SUPFAM" id="SSF103473">
    <property type="entry name" value="MFS general substrate transporter"/>
    <property type="match status" value="1"/>
</dbReference>
<dbReference type="InterPro" id="IPR020846">
    <property type="entry name" value="MFS_dom"/>
</dbReference>
<gene>
    <name evidence="10" type="ORF">ACFFNX_40655</name>
</gene>
<feature type="non-terminal residue" evidence="10">
    <location>
        <position position="1"/>
    </location>
</feature>